<proteinExistence type="predicted"/>
<sequence length="433" mass="43429">MVGDGSGTDEDTSRLVAHERERVAADLRAVVVEHLHRLEAAPDDEVGHHAAAALDATDRAAALGGLPDVPSPEHHVRWPWVVLATVTGAVALALVALVVVLLPGSVASGPLLVLGLAVAIAATARHAPPVASGAGLALVLAVLAVAAPFATTAVPAAGAVAGAVDLPIGAEPEAGACLLLGVVLAAAWGCGLYRRRCAIASRRRRWLGTVDALGRCRAHARLGLSTTGHRTLVDELAVLTSGGAEARRMRVARHRLDGVLPALTAVDLTPGSSDVVDAVLDEGRVAVLVAAAQQSVLAGAPWSGRPPSVVVCGVPATERPEVGLLAARLLADLVADVASHAGPVPASVSVEHRADAVALEVASGRGRGSGAGRTPVALEERAALLGGTVEVTSTTGALSVRVVLPTGTRVEVAPVEPVRPVAPASEPGPAQAA</sequence>
<evidence type="ECO:0000313" key="2">
    <source>
        <dbReference type="EMBL" id="MDL5156353.1"/>
    </source>
</evidence>
<dbReference type="RefSeq" id="WP_286052622.1">
    <property type="nucleotide sequence ID" value="NZ_JASVWF010000002.1"/>
</dbReference>
<dbReference type="Gene3D" id="3.30.565.10">
    <property type="entry name" value="Histidine kinase-like ATPase, C-terminal domain"/>
    <property type="match status" value="1"/>
</dbReference>
<keyword evidence="1" id="KW-0472">Membrane</keyword>
<feature type="transmembrane region" description="Helical" evidence="1">
    <location>
        <begin position="173"/>
        <end position="193"/>
    </location>
</feature>
<organism evidence="2 3">
    <name type="scientific">Actinomycetospora termitidis</name>
    <dbReference type="NCBI Taxonomy" id="3053470"/>
    <lineage>
        <taxon>Bacteria</taxon>
        <taxon>Bacillati</taxon>
        <taxon>Actinomycetota</taxon>
        <taxon>Actinomycetes</taxon>
        <taxon>Pseudonocardiales</taxon>
        <taxon>Pseudonocardiaceae</taxon>
        <taxon>Actinomycetospora</taxon>
    </lineage>
</organism>
<dbReference type="EMBL" id="JASVWF010000002">
    <property type="protein sequence ID" value="MDL5156353.1"/>
    <property type="molecule type" value="Genomic_DNA"/>
</dbReference>
<keyword evidence="1" id="KW-0812">Transmembrane</keyword>
<accession>A0ABT7M6Q0</accession>
<protein>
    <recommendedName>
        <fullName evidence="4">Signal transduction histidine kinase</fullName>
    </recommendedName>
</protein>
<keyword evidence="3" id="KW-1185">Reference proteome</keyword>
<feature type="transmembrane region" description="Helical" evidence="1">
    <location>
        <begin position="80"/>
        <end position="101"/>
    </location>
</feature>
<gene>
    <name evidence="2" type="ORF">QRT03_10320</name>
</gene>
<evidence type="ECO:0000313" key="3">
    <source>
        <dbReference type="Proteomes" id="UP001231924"/>
    </source>
</evidence>
<evidence type="ECO:0008006" key="4">
    <source>
        <dbReference type="Google" id="ProtNLM"/>
    </source>
</evidence>
<reference evidence="2 3" key="1">
    <citation type="submission" date="2023-06" db="EMBL/GenBank/DDBJ databases">
        <title>Actinomycetospora Odt1-22.</title>
        <authorList>
            <person name="Supong K."/>
        </authorList>
    </citation>
    <scope>NUCLEOTIDE SEQUENCE [LARGE SCALE GENOMIC DNA]</scope>
    <source>
        <strain evidence="2 3">Odt1-22</strain>
    </source>
</reference>
<feature type="transmembrane region" description="Helical" evidence="1">
    <location>
        <begin position="107"/>
        <end position="124"/>
    </location>
</feature>
<keyword evidence="1" id="KW-1133">Transmembrane helix</keyword>
<feature type="transmembrane region" description="Helical" evidence="1">
    <location>
        <begin position="136"/>
        <end position="161"/>
    </location>
</feature>
<dbReference type="InterPro" id="IPR036890">
    <property type="entry name" value="HATPase_C_sf"/>
</dbReference>
<comment type="caution">
    <text evidence="2">The sequence shown here is derived from an EMBL/GenBank/DDBJ whole genome shotgun (WGS) entry which is preliminary data.</text>
</comment>
<dbReference type="Proteomes" id="UP001231924">
    <property type="component" value="Unassembled WGS sequence"/>
</dbReference>
<evidence type="ECO:0000256" key="1">
    <source>
        <dbReference type="SAM" id="Phobius"/>
    </source>
</evidence>
<name>A0ABT7M6Q0_9PSEU</name>